<organism evidence="1 2">
    <name type="scientific">Maridesulfovibrio ferrireducens</name>
    <dbReference type="NCBI Taxonomy" id="246191"/>
    <lineage>
        <taxon>Bacteria</taxon>
        <taxon>Pseudomonadati</taxon>
        <taxon>Thermodesulfobacteriota</taxon>
        <taxon>Desulfovibrionia</taxon>
        <taxon>Desulfovibrionales</taxon>
        <taxon>Desulfovibrionaceae</taxon>
        <taxon>Maridesulfovibrio</taxon>
    </lineage>
</organism>
<evidence type="ECO:0000313" key="1">
    <source>
        <dbReference type="EMBL" id="SDL19655.1"/>
    </source>
</evidence>
<gene>
    <name evidence="1" type="ORF">SAMN05660337_2429</name>
</gene>
<name>A0A1G9I3K8_9BACT</name>
<evidence type="ECO:0000313" key="2">
    <source>
        <dbReference type="Proteomes" id="UP000199053"/>
    </source>
</evidence>
<proteinExistence type="predicted"/>
<sequence length="150" mass="16241">MKNFSFKKGLVLTLLVVTLLAVTGCGVKMWPAPQKSDDIFTFASVTGRRTGECLKIVVKVDGAFKNVDNLSLQFQADGSGPGEGCPTCPFFPAIRKQFTPGSEGIQSDGSTFVFSECGLDPEKSYRYRVVGRNVYEALGIVISDVYIVTP</sequence>
<dbReference type="RefSeq" id="WP_092161429.1">
    <property type="nucleotide sequence ID" value="NZ_FNGA01000003.1"/>
</dbReference>
<dbReference type="EMBL" id="FNGA01000003">
    <property type="protein sequence ID" value="SDL19655.1"/>
    <property type="molecule type" value="Genomic_DNA"/>
</dbReference>
<dbReference type="STRING" id="246191.SAMN05660337_2429"/>
<dbReference type="PROSITE" id="PS51257">
    <property type="entry name" value="PROKAR_LIPOPROTEIN"/>
    <property type="match status" value="1"/>
</dbReference>
<dbReference type="AlphaFoldDB" id="A0A1G9I3K8"/>
<accession>A0A1G9I3K8</accession>
<reference evidence="2" key="1">
    <citation type="submission" date="2016-10" db="EMBL/GenBank/DDBJ databases">
        <authorList>
            <person name="Varghese N."/>
            <person name="Submissions S."/>
        </authorList>
    </citation>
    <scope>NUCLEOTIDE SEQUENCE [LARGE SCALE GENOMIC DNA]</scope>
    <source>
        <strain evidence="2">DSM 16995</strain>
    </source>
</reference>
<protein>
    <recommendedName>
        <fullName evidence="3">Lipoprotein</fullName>
    </recommendedName>
</protein>
<dbReference type="Proteomes" id="UP000199053">
    <property type="component" value="Unassembled WGS sequence"/>
</dbReference>
<dbReference type="OrthoDB" id="5470981at2"/>
<evidence type="ECO:0008006" key="3">
    <source>
        <dbReference type="Google" id="ProtNLM"/>
    </source>
</evidence>
<keyword evidence="2" id="KW-1185">Reference proteome</keyword>